<dbReference type="EMBL" id="JBBPDW010000027">
    <property type="protein sequence ID" value="KAK7540191.1"/>
    <property type="molecule type" value="Genomic_DNA"/>
</dbReference>
<feature type="compositionally biased region" description="Low complexity" evidence="1">
    <location>
        <begin position="45"/>
        <end position="56"/>
    </location>
</feature>
<protein>
    <recommendedName>
        <fullName evidence="2">WW domain-containing protein</fullName>
    </recommendedName>
</protein>
<evidence type="ECO:0000313" key="3">
    <source>
        <dbReference type="EMBL" id="KAK7540191.1"/>
    </source>
</evidence>
<comment type="caution">
    <text evidence="3">The sequence shown here is derived from an EMBL/GenBank/DDBJ whole genome shotgun (WGS) entry which is preliminary data.</text>
</comment>
<feature type="region of interest" description="Disordered" evidence="1">
    <location>
        <begin position="1"/>
        <end position="129"/>
    </location>
</feature>
<evidence type="ECO:0000313" key="4">
    <source>
        <dbReference type="Proteomes" id="UP001365128"/>
    </source>
</evidence>
<evidence type="ECO:0000259" key="2">
    <source>
        <dbReference type="PROSITE" id="PS50020"/>
    </source>
</evidence>
<organism evidence="3 4">
    <name type="scientific">Phyllosticta citricarpa</name>
    <dbReference type="NCBI Taxonomy" id="55181"/>
    <lineage>
        <taxon>Eukaryota</taxon>
        <taxon>Fungi</taxon>
        <taxon>Dikarya</taxon>
        <taxon>Ascomycota</taxon>
        <taxon>Pezizomycotina</taxon>
        <taxon>Dothideomycetes</taxon>
        <taxon>Dothideomycetes incertae sedis</taxon>
        <taxon>Botryosphaeriales</taxon>
        <taxon>Phyllostictaceae</taxon>
        <taxon>Phyllosticta</taxon>
    </lineage>
</organism>
<dbReference type="InterPro" id="IPR036020">
    <property type="entry name" value="WW_dom_sf"/>
</dbReference>
<dbReference type="Gene3D" id="2.20.70.10">
    <property type="match status" value="1"/>
</dbReference>
<feature type="compositionally biased region" description="Low complexity" evidence="1">
    <location>
        <begin position="156"/>
        <end position="171"/>
    </location>
</feature>
<feature type="domain" description="WW" evidence="2">
    <location>
        <begin position="124"/>
        <end position="158"/>
    </location>
</feature>
<dbReference type="Proteomes" id="UP001365128">
    <property type="component" value="Unassembled WGS sequence"/>
</dbReference>
<dbReference type="SUPFAM" id="SSF51045">
    <property type="entry name" value="WW domain"/>
    <property type="match status" value="1"/>
</dbReference>
<feature type="compositionally biased region" description="Basic and acidic residues" evidence="1">
    <location>
        <begin position="13"/>
        <end position="28"/>
    </location>
</feature>
<dbReference type="PROSITE" id="PS50020">
    <property type="entry name" value="WW_DOMAIN_2"/>
    <property type="match status" value="1"/>
</dbReference>
<keyword evidence="4" id="KW-1185">Reference proteome</keyword>
<sequence>MSFMNKLTNKFEGMMKDKDEGSQSRGHDGGYGAPPPQQYGGGYGQPQYGQPPQHYQSPPPDQGYGRPPPPPPEQYRASPGGSGYGYPPPGPDYRSPPPPASGYAPPPSGYAPPGPPPPPSHDPPPLAYGWYSHWDSTRNRAYYAEPATGRVQWEQPPFGAPAERGPPGGEFYNQYGGAMPPVGYGQGSGYDGPHGQRAEQYYGDVEKKENKEGHSTGAMVGAAAAGVVGGAALGALVSKSCPAVFLNLNVLDTRS</sequence>
<name>A0ABR1LYE3_9PEZI</name>
<gene>
    <name evidence="3" type="ORF">IWX46DRAFT_198686</name>
</gene>
<feature type="compositionally biased region" description="Pro residues" evidence="1">
    <location>
        <begin position="57"/>
        <end position="73"/>
    </location>
</feature>
<dbReference type="InterPro" id="IPR001202">
    <property type="entry name" value="WW_dom"/>
</dbReference>
<proteinExistence type="predicted"/>
<accession>A0ABR1LYE3</accession>
<feature type="region of interest" description="Disordered" evidence="1">
    <location>
        <begin position="152"/>
        <end position="174"/>
    </location>
</feature>
<feature type="compositionally biased region" description="Pro residues" evidence="1">
    <location>
        <begin position="86"/>
        <end position="126"/>
    </location>
</feature>
<evidence type="ECO:0000256" key="1">
    <source>
        <dbReference type="SAM" id="MobiDB-lite"/>
    </source>
</evidence>
<reference evidence="3 4" key="1">
    <citation type="submission" date="2024-04" db="EMBL/GenBank/DDBJ databases">
        <title>Phyllosticta paracitricarpa is synonymous to the EU quarantine fungus P. citricarpa based on phylogenomic analyses.</title>
        <authorList>
            <consortium name="Lawrence Berkeley National Laboratory"/>
            <person name="Van Ingen-Buijs V.A."/>
            <person name="Van Westerhoven A.C."/>
            <person name="Haridas S."/>
            <person name="Skiadas P."/>
            <person name="Martin F."/>
            <person name="Groenewald J.Z."/>
            <person name="Crous P.W."/>
            <person name="Seidl M.F."/>
        </authorList>
    </citation>
    <scope>NUCLEOTIDE SEQUENCE [LARGE SCALE GENOMIC DNA]</scope>
    <source>
        <strain evidence="3 4">CBS 122670</strain>
    </source>
</reference>
<dbReference type="SMART" id="SM00456">
    <property type="entry name" value="WW"/>
    <property type="match status" value="1"/>
</dbReference>